<reference evidence="1 2" key="1">
    <citation type="submission" date="2019-06" db="EMBL/GenBank/DDBJ databases">
        <title>Description of Kitasatospora acidophila sp. nov. isolated from pine grove soil, and reclassification of Streptomyces novaecaesareae to Kitasatospora novaeceasareae comb. nov.</title>
        <authorList>
            <person name="Kim M.J."/>
        </authorList>
    </citation>
    <scope>NUCLEOTIDE SEQUENCE [LARGE SCALE GENOMIC DNA]</scope>
    <source>
        <strain evidence="1 2">MMS16-CNU292</strain>
    </source>
</reference>
<sequence length="74" mass="8475">MRTTPATSAEADSWLAVLHQRGHLHHIETGPDGTRTVQRGRHSHPWTLHHPVLALDFIEDLVREIRQRDAEASR</sequence>
<keyword evidence="2" id="KW-1185">Reference proteome</keyword>
<accession>A0A540W108</accession>
<dbReference type="OrthoDB" id="4252340at2"/>
<proteinExistence type="predicted"/>
<evidence type="ECO:0008006" key="3">
    <source>
        <dbReference type="Google" id="ProtNLM"/>
    </source>
</evidence>
<evidence type="ECO:0000313" key="1">
    <source>
        <dbReference type="EMBL" id="TQF02034.1"/>
    </source>
</evidence>
<dbReference type="Proteomes" id="UP000319103">
    <property type="component" value="Unassembled WGS sequence"/>
</dbReference>
<organism evidence="1 2">
    <name type="scientific">Kitasatospora acidiphila</name>
    <dbReference type="NCBI Taxonomy" id="2567942"/>
    <lineage>
        <taxon>Bacteria</taxon>
        <taxon>Bacillati</taxon>
        <taxon>Actinomycetota</taxon>
        <taxon>Actinomycetes</taxon>
        <taxon>Kitasatosporales</taxon>
        <taxon>Streptomycetaceae</taxon>
        <taxon>Kitasatospora</taxon>
    </lineage>
</organism>
<dbReference type="EMBL" id="VIGB01000003">
    <property type="protein sequence ID" value="TQF02034.1"/>
    <property type="molecule type" value="Genomic_DNA"/>
</dbReference>
<evidence type="ECO:0000313" key="2">
    <source>
        <dbReference type="Proteomes" id="UP000319103"/>
    </source>
</evidence>
<comment type="caution">
    <text evidence="1">The sequence shown here is derived from an EMBL/GenBank/DDBJ whole genome shotgun (WGS) entry which is preliminary data.</text>
</comment>
<dbReference type="RefSeq" id="WP_141632750.1">
    <property type="nucleotide sequence ID" value="NZ_VIGB01000003.1"/>
</dbReference>
<dbReference type="AlphaFoldDB" id="A0A540W108"/>
<name>A0A540W108_9ACTN</name>
<protein>
    <recommendedName>
        <fullName evidence="3">PH domain-containing protein</fullName>
    </recommendedName>
</protein>
<gene>
    <name evidence="1" type="ORF">E6W39_06770</name>
</gene>